<organism evidence="3 4">
    <name type="scientific">Paenirhodobacter hankyongi</name>
    <dbReference type="NCBI Taxonomy" id="2294033"/>
    <lineage>
        <taxon>Bacteria</taxon>
        <taxon>Pseudomonadati</taxon>
        <taxon>Pseudomonadota</taxon>
        <taxon>Alphaproteobacteria</taxon>
        <taxon>Rhodobacterales</taxon>
        <taxon>Rhodobacter group</taxon>
        <taxon>Paenirhodobacter</taxon>
    </lineage>
</organism>
<reference evidence="3 4" key="1">
    <citation type="submission" date="2018-10" db="EMBL/GenBank/DDBJ databases">
        <title>Rhodobacter sp . BO-81.</title>
        <authorList>
            <person name="Im W.T."/>
        </authorList>
    </citation>
    <scope>NUCLEOTIDE SEQUENCE [LARGE SCALE GENOMIC DNA]</scope>
    <source>
        <strain evidence="3 4">BO-81</strain>
    </source>
</reference>
<proteinExistence type="predicted"/>
<dbReference type="RefSeq" id="WP_121530299.1">
    <property type="nucleotide sequence ID" value="NZ_RCHI01000001.1"/>
</dbReference>
<dbReference type="GO" id="GO:0035243">
    <property type="term" value="F:protein-arginine omega-N symmetric methyltransferase activity"/>
    <property type="evidence" value="ECO:0007669"/>
    <property type="project" value="TreeGrafter"/>
</dbReference>
<evidence type="ECO:0000256" key="1">
    <source>
        <dbReference type="ARBA" id="ARBA00022603"/>
    </source>
</evidence>
<comment type="caution">
    <text evidence="3">The sequence shown here is derived from an EMBL/GenBank/DDBJ whole genome shotgun (WGS) entry which is preliminary data.</text>
</comment>
<dbReference type="SUPFAM" id="SSF53335">
    <property type="entry name" value="S-adenosyl-L-methionine-dependent methyltransferases"/>
    <property type="match status" value="1"/>
</dbReference>
<dbReference type="PANTHER" id="PTHR12049">
    <property type="entry name" value="PROTEIN ARGININE METHYLTRANSFERASE NDUFAF7, MITOCHONDRIAL"/>
    <property type="match status" value="1"/>
</dbReference>
<dbReference type="Proteomes" id="UP000279673">
    <property type="component" value="Unassembled WGS sequence"/>
</dbReference>
<keyword evidence="1 3" id="KW-0489">Methyltransferase</keyword>
<dbReference type="AlphaFoldDB" id="A0A421BXA4"/>
<dbReference type="Pfam" id="PF02636">
    <property type="entry name" value="Methyltransf_28"/>
    <property type="match status" value="1"/>
</dbReference>
<dbReference type="EMBL" id="RCHI01000001">
    <property type="protein sequence ID" value="RLL72935.1"/>
    <property type="molecule type" value="Genomic_DNA"/>
</dbReference>
<evidence type="ECO:0000256" key="2">
    <source>
        <dbReference type="ARBA" id="ARBA00022679"/>
    </source>
</evidence>
<dbReference type="GO" id="GO:0032259">
    <property type="term" value="P:methylation"/>
    <property type="evidence" value="ECO:0007669"/>
    <property type="project" value="UniProtKB-KW"/>
</dbReference>
<evidence type="ECO:0000313" key="4">
    <source>
        <dbReference type="Proteomes" id="UP000279673"/>
    </source>
</evidence>
<accession>A0A421BXA4</accession>
<gene>
    <name evidence="3" type="ORF">DYS74_01020</name>
</gene>
<keyword evidence="4" id="KW-1185">Reference proteome</keyword>
<dbReference type="PANTHER" id="PTHR12049:SF7">
    <property type="entry name" value="PROTEIN ARGININE METHYLTRANSFERASE NDUFAF7, MITOCHONDRIAL"/>
    <property type="match status" value="1"/>
</dbReference>
<dbReference type="InterPro" id="IPR003788">
    <property type="entry name" value="NDUFAF7"/>
</dbReference>
<dbReference type="Gene3D" id="3.40.50.12710">
    <property type="match status" value="1"/>
</dbReference>
<protein>
    <submittedName>
        <fullName evidence="3">Class I SAM-dependent methyltransferase</fullName>
    </submittedName>
</protein>
<keyword evidence="2 3" id="KW-0808">Transferase</keyword>
<name>A0A421BXA4_9RHOB</name>
<evidence type="ECO:0000313" key="3">
    <source>
        <dbReference type="EMBL" id="RLL72935.1"/>
    </source>
</evidence>
<dbReference type="InterPro" id="IPR038375">
    <property type="entry name" value="NDUFAF7_sf"/>
</dbReference>
<dbReference type="InterPro" id="IPR029063">
    <property type="entry name" value="SAM-dependent_MTases_sf"/>
</dbReference>
<sequence length="366" mass="38941">MTPLAEIFARRIALEGPIRLDAYMAECLLHPAHGYYATRDPFGRAGDFITAPEISQMFGEMLGLCLAQAWLDQGAPARFVLAELGPGRGTLMADMLRAMRAVPGMATAAEVHLVEASASLREVQRARLAGHAVQWHDSVADLPEAPLFLVANEFFDALPVRAFERRGGAWAERQVGLADGRLVPGLAPPAALALLDDRLADTQDGDIVEICPAVPAIVTEIAGRIARQGGAALVIDYGNWRSLGDTFQALRAHAPCDPFEAPGEADLTAHVDFEPIARAARAAGVAVSAMTPQGVLLERLGITARAERLAQALTGEALDAHVAAHRRLTHPAEMGHLFQTLALYPKAAPRPPGFDAATAENDADNS</sequence>